<sequence>MEPKSQWTGGKAEECAVEVKGVMEMTGEDAHNVKAKIELDIVCKGLGWKFRARGASTASRAAAKGG</sequence>
<organism evidence="1">
    <name type="scientific">Physcomitrium patens</name>
    <name type="common">Spreading-leaved earth moss</name>
    <name type="synonym">Physcomitrella patens</name>
    <dbReference type="NCBI Taxonomy" id="3218"/>
    <lineage>
        <taxon>Eukaryota</taxon>
        <taxon>Viridiplantae</taxon>
        <taxon>Streptophyta</taxon>
        <taxon>Embryophyta</taxon>
        <taxon>Bryophyta</taxon>
        <taxon>Bryophytina</taxon>
        <taxon>Bryopsida</taxon>
        <taxon>Funariidae</taxon>
        <taxon>Funariales</taxon>
        <taxon>Funariaceae</taxon>
        <taxon>Physcomitrium</taxon>
    </lineage>
</organism>
<reference evidence="2" key="3">
    <citation type="submission" date="2020-12" db="UniProtKB">
        <authorList>
            <consortium name="EnsemblPlants"/>
        </authorList>
    </citation>
    <scope>IDENTIFICATION</scope>
</reference>
<dbReference type="InParanoid" id="A0A2K1JW96"/>
<dbReference type="Gramene" id="Pp3c11_25400V3.2">
    <property type="protein sequence ID" value="PAC:32957929.CDS.1"/>
    <property type="gene ID" value="Pp3c11_25400"/>
</dbReference>
<proteinExistence type="predicted"/>
<dbReference type="EnsemblPlants" id="Pp3c11_25400V3.2">
    <property type="protein sequence ID" value="PAC:32957929.CDS.1"/>
    <property type="gene ID" value="Pp3c11_25400"/>
</dbReference>
<gene>
    <name evidence="1" type="ORF">PHYPA_015560</name>
</gene>
<keyword evidence="3" id="KW-1185">Reference proteome</keyword>
<reference evidence="1 3" key="2">
    <citation type="journal article" date="2018" name="Plant J.">
        <title>The Physcomitrella patens chromosome-scale assembly reveals moss genome structure and evolution.</title>
        <authorList>
            <person name="Lang D."/>
            <person name="Ullrich K.K."/>
            <person name="Murat F."/>
            <person name="Fuchs J."/>
            <person name="Jenkins J."/>
            <person name="Haas F.B."/>
            <person name="Piednoel M."/>
            <person name="Gundlach H."/>
            <person name="Van Bel M."/>
            <person name="Meyberg R."/>
            <person name="Vives C."/>
            <person name="Morata J."/>
            <person name="Symeonidi A."/>
            <person name="Hiss M."/>
            <person name="Muchero W."/>
            <person name="Kamisugi Y."/>
            <person name="Saleh O."/>
            <person name="Blanc G."/>
            <person name="Decker E.L."/>
            <person name="van Gessel N."/>
            <person name="Grimwood J."/>
            <person name="Hayes R.D."/>
            <person name="Graham S.W."/>
            <person name="Gunter L.E."/>
            <person name="McDaniel S.F."/>
            <person name="Hoernstein S.N.W."/>
            <person name="Larsson A."/>
            <person name="Li F.W."/>
            <person name="Perroud P.F."/>
            <person name="Phillips J."/>
            <person name="Ranjan P."/>
            <person name="Rokshar D.S."/>
            <person name="Rothfels C.J."/>
            <person name="Schneider L."/>
            <person name="Shu S."/>
            <person name="Stevenson D.W."/>
            <person name="Thummler F."/>
            <person name="Tillich M."/>
            <person name="Villarreal Aguilar J.C."/>
            <person name="Widiez T."/>
            <person name="Wong G.K."/>
            <person name="Wymore A."/>
            <person name="Zhang Y."/>
            <person name="Zimmer A.D."/>
            <person name="Quatrano R.S."/>
            <person name="Mayer K.F.X."/>
            <person name="Goodstein D."/>
            <person name="Casacuberta J.M."/>
            <person name="Vandepoele K."/>
            <person name="Reski R."/>
            <person name="Cuming A.C."/>
            <person name="Tuskan G.A."/>
            <person name="Maumus F."/>
            <person name="Salse J."/>
            <person name="Schmutz J."/>
            <person name="Rensing S.A."/>
        </authorList>
    </citation>
    <scope>NUCLEOTIDE SEQUENCE [LARGE SCALE GENOMIC DNA]</scope>
    <source>
        <strain evidence="2 3">cv. Gransden 2004</strain>
    </source>
</reference>
<protein>
    <submittedName>
        <fullName evidence="1 2">Uncharacterized protein</fullName>
    </submittedName>
</protein>
<reference evidence="1 3" key="1">
    <citation type="journal article" date="2008" name="Science">
        <title>The Physcomitrella genome reveals evolutionary insights into the conquest of land by plants.</title>
        <authorList>
            <person name="Rensing S."/>
            <person name="Lang D."/>
            <person name="Zimmer A."/>
            <person name="Terry A."/>
            <person name="Salamov A."/>
            <person name="Shapiro H."/>
            <person name="Nishiyama T."/>
            <person name="Perroud P.-F."/>
            <person name="Lindquist E."/>
            <person name="Kamisugi Y."/>
            <person name="Tanahashi T."/>
            <person name="Sakakibara K."/>
            <person name="Fujita T."/>
            <person name="Oishi K."/>
            <person name="Shin-I T."/>
            <person name="Kuroki Y."/>
            <person name="Toyoda A."/>
            <person name="Suzuki Y."/>
            <person name="Hashimoto A."/>
            <person name="Yamaguchi K."/>
            <person name="Sugano A."/>
            <person name="Kohara Y."/>
            <person name="Fujiyama A."/>
            <person name="Anterola A."/>
            <person name="Aoki S."/>
            <person name="Ashton N."/>
            <person name="Barbazuk W.B."/>
            <person name="Barker E."/>
            <person name="Bennetzen J."/>
            <person name="Bezanilla M."/>
            <person name="Blankenship R."/>
            <person name="Cho S.H."/>
            <person name="Dutcher S."/>
            <person name="Estelle M."/>
            <person name="Fawcett J.A."/>
            <person name="Gundlach H."/>
            <person name="Hanada K."/>
            <person name="Heyl A."/>
            <person name="Hicks K.A."/>
            <person name="Hugh J."/>
            <person name="Lohr M."/>
            <person name="Mayer K."/>
            <person name="Melkozernov A."/>
            <person name="Murata T."/>
            <person name="Nelson D."/>
            <person name="Pils B."/>
            <person name="Prigge M."/>
            <person name="Reiss B."/>
            <person name="Renner T."/>
            <person name="Rombauts S."/>
            <person name="Rushton P."/>
            <person name="Sanderfoot A."/>
            <person name="Schween G."/>
            <person name="Shiu S.-H."/>
            <person name="Stueber K."/>
            <person name="Theodoulou F.L."/>
            <person name="Tu H."/>
            <person name="Van de Peer Y."/>
            <person name="Verrier P.J."/>
            <person name="Waters E."/>
            <person name="Wood A."/>
            <person name="Yang L."/>
            <person name="Cove D."/>
            <person name="Cuming A."/>
            <person name="Hasebe M."/>
            <person name="Lucas S."/>
            <person name="Mishler D.B."/>
            <person name="Reski R."/>
            <person name="Grigoriev I."/>
            <person name="Quatrano R.S."/>
            <person name="Boore J.L."/>
        </authorList>
    </citation>
    <scope>NUCLEOTIDE SEQUENCE [LARGE SCALE GENOMIC DNA]</scope>
    <source>
        <strain evidence="2 3">cv. Gransden 2004</strain>
    </source>
</reference>
<evidence type="ECO:0000313" key="2">
    <source>
        <dbReference type="EnsemblPlants" id="PAC:32957928.CDS.1"/>
    </source>
</evidence>
<dbReference type="PaxDb" id="3218-PP1S138_89V6.1"/>
<dbReference type="EnsemblPlants" id="Pp3c11_25400V3.1">
    <property type="protein sequence ID" value="PAC:32957928.CDS.1"/>
    <property type="gene ID" value="Pp3c11_25400"/>
</dbReference>
<evidence type="ECO:0000313" key="1">
    <source>
        <dbReference type="EMBL" id="PNR45789.1"/>
    </source>
</evidence>
<accession>A0A2K1JW96</accession>
<dbReference type="EMBL" id="ABEU02000011">
    <property type="protein sequence ID" value="PNR45789.1"/>
    <property type="molecule type" value="Genomic_DNA"/>
</dbReference>
<dbReference type="AlphaFoldDB" id="A0A2K1JW96"/>
<evidence type="ECO:0000313" key="3">
    <source>
        <dbReference type="Proteomes" id="UP000006727"/>
    </source>
</evidence>
<name>A0A2K1JW96_PHYPA</name>
<dbReference type="Proteomes" id="UP000006727">
    <property type="component" value="Chromosome 11"/>
</dbReference>
<dbReference type="Gramene" id="Pp3c11_25400V3.1">
    <property type="protein sequence ID" value="PAC:32957928.CDS.1"/>
    <property type="gene ID" value="Pp3c11_25400"/>
</dbReference>